<name>F0QQD6_MYCSL</name>
<sequence length="202" mass="22204">MSFIGTAKAATIVLTLGIGAAGGGLGLGYAAQNNSFGVFRERHEKEPVVVPADPINNAEKDSSNPNQKDLKSKASEPKISFDAEVIYGKSHGNICKGWAGKVVGDPKIMDDAECQKKIQSNWPEENSSQQPGIWLKASEENAVLFFVKYWGLSKEKQQLLKKDNQEKWTSLSWECTNKKDLEDGEKIIVSCNSTVTQSNLRK</sequence>
<dbReference type="Proteomes" id="UP000007484">
    <property type="component" value="Chromosome"/>
</dbReference>
<proteinExistence type="predicted"/>
<reference evidence="2 3" key="1">
    <citation type="journal article" date="2011" name="J. Bacteriol.">
        <title>Complete genome sequences of two hemotropic Mycoplasmas, Mycoplasma haemofelis strain Ohio2 and Mycoplasma suis strain Illinois.</title>
        <authorList>
            <person name="Messick J.B."/>
            <person name="Santos A.P."/>
            <person name="Guimaraes A.M."/>
        </authorList>
    </citation>
    <scope>NUCLEOTIDE SEQUENCE [LARGE SCALE GENOMIC DNA]</scope>
    <source>
        <strain evidence="2 3">Illinois</strain>
    </source>
</reference>
<evidence type="ECO:0000313" key="3">
    <source>
        <dbReference type="Proteomes" id="UP000007484"/>
    </source>
</evidence>
<gene>
    <name evidence="2" type="ordered locus">MSU_0162</name>
</gene>
<evidence type="ECO:0000313" key="2">
    <source>
        <dbReference type="EMBL" id="ADX97706.1"/>
    </source>
</evidence>
<organism evidence="2 3">
    <name type="scientific">Mycoplasma suis (strain Illinois)</name>
    <dbReference type="NCBI Taxonomy" id="768700"/>
    <lineage>
        <taxon>Bacteria</taxon>
        <taxon>Bacillati</taxon>
        <taxon>Mycoplasmatota</taxon>
        <taxon>Mollicutes</taxon>
        <taxon>Mycoplasmataceae</taxon>
        <taxon>Mycoplasma</taxon>
    </lineage>
</organism>
<protein>
    <submittedName>
        <fullName evidence="2">Uncharacterized protein</fullName>
    </submittedName>
</protein>
<dbReference type="KEGG" id="mss:MSU_0162"/>
<accession>F0QQD6</accession>
<dbReference type="HOGENOM" id="CLU_116230_0_0_14"/>
<dbReference type="STRING" id="768700.MSU_0162"/>
<feature type="region of interest" description="Disordered" evidence="1">
    <location>
        <begin position="48"/>
        <end position="75"/>
    </location>
</feature>
<feature type="compositionally biased region" description="Basic and acidic residues" evidence="1">
    <location>
        <begin position="58"/>
        <end position="75"/>
    </location>
</feature>
<dbReference type="EMBL" id="CP002525">
    <property type="protein sequence ID" value="ADX97706.1"/>
    <property type="molecule type" value="Genomic_DNA"/>
</dbReference>
<dbReference type="RefSeq" id="WP_013609659.1">
    <property type="nucleotide sequence ID" value="NC_015155.1"/>
</dbReference>
<dbReference type="AlphaFoldDB" id="F0QQD6"/>
<keyword evidence="3" id="KW-1185">Reference proteome</keyword>
<evidence type="ECO:0000256" key="1">
    <source>
        <dbReference type="SAM" id="MobiDB-lite"/>
    </source>
</evidence>